<dbReference type="InterPro" id="IPR001789">
    <property type="entry name" value="Sig_transdc_resp-reg_receiver"/>
</dbReference>
<accession>A0ABU5U670</accession>
<name>A0ABU5U670_9CYAN</name>
<evidence type="ECO:0000313" key="4">
    <source>
        <dbReference type="EMBL" id="MEA5522701.1"/>
    </source>
</evidence>
<feature type="domain" description="Response regulatory" evidence="3">
    <location>
        <begin position="1"/>
        <end position="65"/>
    </location>
</feature>
<dbReference type="RefSeq" id="WP_235440944.1">
    <property type="nucleotide sequence ID" value="NZ_JAYGHT010000192.1"/>
</dbReference>
<dbReference type="Gene3D" id="3.40.50.2300">
    <property type="match status" value="1"/>
</dbReference>
<comment type="caution">
    <text evidence="2">Lacks conserved residue(s) required for the propagation of feature annotation.</text>
</comment>
<keyword evidence="5" id="KW-1185">Reference proteome</keyword>
<gene>
    <name evidence="4" type="ORF">VB854_27600</name>
</gene>
<protein>
    <submittedName>
        <fullName evidence="4">Response regulator</fullName>
    </submittedName>
</protein>
<dbReference type="InterPro" id="IPR050595">
    <property type="entry name" value="Bact_response_regulator"/>
</dbReference>
<organism evidence="4 5">
    <name type="scientific">Limnoraphis robusta CCNP1315</name>
    <dbReference type="NCBI Taxonomy" id="3110306"/>
    <lineage>
        <taxon>Bacteria</taxon>
        <taxon>Bacillati</taxon>
        <taxon>Cyanobacteriota</taxon>
        <taxon>Cyanophyceae</taxon>
        <taxon>Oscillatoriophycideae</taxon>
        <taxon>Oscillatoriales</taxon>
        <taxon>Sirenicapillariaceae</taxon>
        <taxon>Limnoraphis</taxon>
    </lineage>
</organism>
<evidence type="ECO:0000256" key="1">
    <source>
        <dbReference type="ARBA" id="ARBA00022553"/>
    </source>
</evidence>
<evidence type="ECO:0000259" key="3">
    <source>
        <dbReference type="PROSITE" id="PS50110"/>
    </source>
</evidence>
<evidence type="ECO:0000256" key="2">
    <source>
        <dbReference type="PROSITE-ProRule" id="PRU00169"/>
    </source>
</evidence>
<dbReference type="PROSITE" id="PS50110">
    <property type="entry name" value="RESPONSE_REGULATORY"/>
    <property type="match status" value="1"/>
</dbReference>
<sequence length="68" mass="8096">MPEMNGFEFLGHCRRQFSSDVLPVLILTSRNNERHRKLAKQLGSNDYITKPWNEKELMKILQQHLVRC</sequence>
<dbReference type="SUPFAM" id="SSF52172">
    <property type="entry name" value="CheY-like"/>
    <property type="match status" value="1"/>
</dbReference>
<dbReference type="PANTHER" id="PTHR44591">
    <property type="entry name" value="STRESS RESPONSE REGULATOR PROTEIN 1"/>
    <property type="match status" value="1"/>
</dbReference>
<dbReference type="Proteomes" id="UP001301728">
    <property type="component" value="Unassembled WGS sequence"/>
</dbReference>
<dbReference type="EMBL" id="JAYGHT010000192">
    <property type="protein sequence ID" value="MEA5522701.1"/>
    <property type="molecule type" value="Genomic_DNA"/>
</dbReference>
<comment type="caution">
    <text evidence="4">The sequence shown here is derived from an EMBL/GenBank/DDBJ whole genome shotgun (WGS) entry which is preliminary data.</text>
</comment>
<dbReference type="Pfam" id="PF00072">
    <property type="entry name" value="Response_reg"/>
    <property type="match status" value="1"/>
</dbReference>
<dbReference type="PANTHER" id="PTHR44591:SF3">
    <property type="entry name" value="RESPONSE REGULATORY DOMAIN-CONTAINING PROTEIN"/>
    <property type="match status" value="1"/>
</dbReference>
<keyword evidence="1" id="KW-0597">Phosphoprotein</keyword>
<dbReference type="InterPro" id="IPR011006">
    <property type="entry name" value="CheY-like_superfamily"/>
</dbReference>
<evidence type="ECO:0000313" key="5">
    <source>
        <dbReference type="Proteomes" id="UP001301728"/>
    </source>
</evidence>
<reference evidence="4 5" key="1">
    <citation type="submission" date="2023-12" db="EMBL/GenBank/DDBJ databases">
        <title>Baltic Sea Cyanobacteria.</title>
        <authorList>
            <person name="Delbaje E."/>
            <person name="Fewer D.P."/>
            <person name="Shishido T.K."/>
        </authorList>
    </citation>
    <scope>NUCLEOTIDE SEQUENCE [LARGE SCALE GENOMIC DNA]</scope>
    <source>
        <strain evidence="4 5">CCNP 1315</strain>
    </source>
</reference>
<proteinExistence type="predicted"/>